<dbReference type="PANTHER" id="PTHR30289:SF1">
    <property type="entry name" value="PEBP (PHOSPHATIDYLETHANOLAMINE-BINDING PROTEIN) FAMILY PROTEIN"/>
    <property type="match status" value="1"/>
</dbReference>
<dbReference type="Proteomes" id="UP000219947">
    <property type="component" value="Unassembled WGS sequence"/>
</dbReference>
<evidence type="ECO:0000313" key="2">
    <source>
        <dbReference type="EMBL" id="PEN15590.1"/>
    </source>
</evidence>
<dbReference type="CDD" id="cd00865">
    <property type="entry name" value="PEBP_bact_arch"/>
    <property type="match status" value="1"/>
</dbReference>
<accession>A0A2A8D3Z3</accession>
<dbReference type="InterPro" id="IPR005247">
    <property type="entry name" value="YbhB_YbcL/LppC-like"/>
</dbReference>
<dbReference type="SUPFAM" id="SSF49777">
    <property type="entry name" value="PEBP-like"/>
    <property type="match status" value="1"/>
</dbReference>
<proteinExistence type="inferred from homology"/>
<dbReference type="Pfam" id="PF01161">
    <property type="entry name" value="PBP"/>
    <property type="match status" value="1"/>
</dbReference>
<dbReference type="AlphaFoldDB" id="A0A2A8D3Z3"/>
<dbReference type="PANTHER" id="PTHR30289">
    <property type="entry name" value="UNCHARACTERIZED PROTEIN YBCL-RELATED"/>
    <property type="match status" value="1"/>
</dbReference>
<name>A0A2A8D3Z3_9MICC</name>
<sequence length="192" mass="19786">MTNNLGTAPLPREPYAGLPDLPLFNLTSTDLENGAAAPTAMLSALFGVPGGQDQSPQLSWSGFPEETKSFVVTCYDPDAPTPSGFWHWTVSNIPAAVTALETNAGAIVGGQGGAALPAGAIAHRNDAGTPGFVGAAPPAGHGPHRYIFCVTAVDVPELEVDENTSPAVVNFNLFFHGIARAFLTVTYAEPAA</sequence>
<comment type="caution">
    <text evidence="2">The sequence shown here is derived from an EMBL/GenBank/DDBJ whole genome shotgun (WGS) entry which is preliminary data.</text>
</comment>
<evidence type="ECO:0000313" key="3">
    <source>
        <dbReference type="Proteomes" id="UP000219947"/>
    </source>
</evidence>
<protein>
    <submittedName>
        <fullName evidence="2">YbhB/YbcL family Raf kinase inhibitor-like protein</fullName>
    </submittedName>
</protein>
<keyword evidence="3" id="KW-1185">Reference proteome</keyword>
<dbReference type="InterPro" id="IPR036610">
    <property type="entry name" value="PEBP-like_sf"/>
</dbReference>
<dbReference type="InterPro" id="IPR008914">
    <property type="entry name" value="PEBP"/>
</dbReference>
<dbReference type="EMBL" id="PDEV01000005">
    <property type="protein sequence ID" value="PEN15590.1"/>
    <property type="molecule type" value="Genomic_DNA"/>
</dbReference>
<dbReference type="Gene3D" id="3.90.280.10">
    <property type="entry name" value="PEBP-like"/>
    <property type="match status" value="1"/>
</dbReference>
<evidence type="ECO:0000256" key="1">
    <source>
        <dbReference type="ARBA" id="ARBA00007120"/>
    </source>
</evidence>
<gene>
    <name evidence="2" type="ORF">CRM92_09930</name>
</gene>
<reference evidence="2" key="1">
    <citation type="submission" date="2017-10" db="EMBL/GenBank/DDBJ databases">
        <title>Kefir isolates.</title>
        <authorList>
            <person name="Kim Y."/>
            <person name="Blasche S."/>
        </authorList>
    </citation>
    <scope>NUCLEOTIDE SEQUENCE [LARGE SCALE GENOMIC DNA]</scope>
    <source>
        <strain evidence="2">OG2-2</strain>
    </source>
</reference>
<dbReference type="RefSeq" id="WP_080974375.1">
    <property type="nucleotide sequence ID" value="NZ_CAURLQ010000001.1"/>
</dbReference>
<organism evidence="2 3">
    <name type="scientific">Rothia dentocariosa</name>
    <dbReference type="NCBI Taxonomy" id="2047"/>
    <lineage>
        <taxon>Bacteria</taxon>
        <taxon>Bacillati</taxon>
        <taxon>Actinomycetota</taxon>
        <taxon>Actinomycetes</taxon>
        <taxon>Micrococcales</taxon>
        <taxon>Micrococcaceae</taxon>
        <taxon>Rothia</taxon>
    </lineage>
</organism>
<dbReference type="NCBIfam" id="TIGR00481">
    <property type="entry name" value="YbhB/YbcL family Raf kinase inhibitor-like protein"/>
    <property type="match status" value="1"/>
</dbReference>
<comment type="similarity">
    <text evidence="1">Belongs to the UPF0098 family.</text>
</comment>